<dbReference type="Pfam" id="PF26162">
    <property type="entry name" value="YwzD"/>
    <property type="match status" value="1"/>
</dbReference>
<protein>
    <submittedName>
        <fullName evidence="1">Uncharacterized protein</fullName>
    </submittedName>
</protein>
<dbReference type="RefSeq" id="WP_158287149.1">
    <property type="nucleotide sequence ID" value="NZ_JABUHM010000013.1"/>
</dbReference>
<keyword evidence="2" id="KW-1185">Reference proteome</keyword>
<dbReference type="EMBL" id="SLVV01000011">
    <property type="protein sequence ID" value="TCN22190.1"/>
    <property type="molecule type" value="Genomic_DNA"/>
</dbReference>
<dbReference type="InterPro" id="IPR058930">
    <property type="entry name" value="YwzD"/>
</dbReference>
<gene>
    <name evidence="1" type="ORF">EV146_11127</name>
</gene>
<name>A0A4V2RCT7_9BACI</name>
<dbReference type="Proteomes" id="UP000295689">
    <property type="component" value="Unassembled WGS sequence"/>
</dbReference>
<reference evidence="1 2" key="1">
    <citation type="journal article" date="2015" name="Stand. Genomic Sci.">
        <title>Genomic Encyclopedia of Bacterial and Archaeal Type Strains, Phase III: the genomes of soil and plant-associated and newly described type strains.</title>
        <authorList>
            <person name="Whitman W.B."/>
            <person name="Woyke T."/>
            <person name="Klenk H.P."/>
            <person name="Zhou Y."/>
            <person name="Lilburn T.G."/>
            <person name="Beck B.J."/>
            <person name="De Vos P."/>
            <person name="Vandamme P."/>
            <person name="Eisen J.A."/>
            <person name="Garrity G."/>
            <person name="Hugenholtz P."/>
            <person name="Kyrpides N.C."/>
        </authorList>
    </citation>
    <scope>NUCLEOTIDE SEQUENCE [LARGE SCALE GENOMIC DNA]</scope>
    <source>
        <strain evidence="1 2">CV53</strain>
    </source>
</reference>
<organism evidence="1 2">
    <name type="scientific">Mesobacillus foraminis</name>
    <dbReference type="NCBI Taxonomy" id="279826"/>
    <lineage>
        <taxon>Bacteria</taxon>
        <taxon>Bacillati</taxon>
        <taxon>Bacillota</taxon>
        <taxon>Bacilli</taxon>
        <taxon>Bacillales</taxon>
        <taxon>Bacillaceae</taxon>
        <taxon>Mesobacillus</taxon>
    </lineage>
</organism>
<comment type="caution">
    <text evidence="1">The sequence shown here is derived from an EMBL/GenBank/DDBJ whole genome shotgun (WGS) entry which is preliminary data.</text>
</comment>
<dbReference type="AlphaFoldDB" id="A0A4V2RCT7"/>
<proteinExistence type="predicted"/>
<evidence type="ECO:0000313" key="2">
    <source>
        <dbReference type="Proteomes" id="UP000295689"/>
    </source>
</evidence>
<accession>A0A4V2RCT7</accession>
<sequence>MDNLQEKQEQFKALLIDIFTKGQDSNSIEINEMISEIKTKLINVIESNQA</sequence>
<evidence type="ECO:0000313" key="1">
    <source>
        <dbReference type="EMBL" id="TCN22190.1"/>
    </source>
</evidence>